<gene>
    <name evidence="1" type="ORF">MUN79_12575</name>
</gene>
<dbReference type="KEGG" id="hcu:MUN79_12575"/>
<accession>A0A8T9QIK6</accession>
<sequence length="55" mass="6155">MAARLAGAMYQFFRLTTGISGRRMPDLHAALRALGLELRQQQLFFRGIVEAAVFS</sequence>
<dbReference type="RefSeq" id="WP_244677962.1">
    <property type="nucleotide sequence ID" value="NZ_CP095046.1"/>
</dbReference>
<organism evidence="1 2">
    <name type="scientific">Hymenobacter cellulosilyticus</name>
    <dbReference type="NCBI Taxonomy" id="2932248"/>
    <lineage>
        <taxon>Bacteria</taxon>
        <taxon>Pseudomonadati</taxon>
        <taxon>Bacteroidota</taxon>
        <taxon>Cytophagia</taxon>
        <taxon>Cytophagales</taxon>
        <taxon>Hymenobacteraceae</taxon>
        <taxon>Hymenobacter</taxon>
    </lineage>
</organism>
<evidence type="ECO:0000313" key="1">
    <source>
        <dbReference type="EMBL" id="UOQ74623.1"/>
    </source>
</evidence>
<dbReference type="AlphaFoldDB" id="A0A8T9QIK6"/>
<dbReference type="EMBL" id="CP095046">
    <property type="protein sequence ID" value="UOQ74623.1"/>
    <property type="molecule type" value="Genomic_DNA"/>
</dbReference>
<evidence type="ECO:0000313" key="2">
    <source>
        <dbReference type="Proteomes" id="UP000831796"/>
    </source>
</evidence>
<name>A0A8T9QIK6_9BACT</name>
<protein>
    <submittedName>
        <fullName evidence="1">Uncharacterized protein</fullName>
    </submittedName>
</protein>
<proteinExistence type="predicted"/>
<reference evidence="1" key="1">
    <citation type="submission" date="2022-04" db="EMBL/GenBank/DDBJ databases">
        <title>Hymenobacter sp. isolated from the air.</title>
        <authorList>
            <person name="Won M."/>
            <person name="Lee C.-M."/>
            <person name="Woen H.-Y."/>
            <person name="Kwon S.-W."/>
        </authorList>
    </citation>
    <scope>NUCLEOTIDE SEQUENCE</scope>
    <source>
        <strain evidence="1">5116S-3</strain>
    </source>
</reference>
<dbReference type="Proteomes" id="UP000831796">
    <property type="component" value="Chromosome"/>
</dbReference>
<keyword evidence="2" id="KW-1185">Reference proteome</keyword>